<protein>
    <submittedName>
        <fullName evidence="1">Phage head-tail joining protein</fullName>
    </submittedName>
</protein>
<evidence type="ECO:0000313" key="1">
    <source>
        <dbReference type="EMBL" id="VYU38431.1"/>
    </source>
</evidence>
<gene>
    <name evidence="1" type="ORF">KOLFYP65_03897</name>
</gene>
<name>A0A6N3EI71_KLEOX</name>
<proteinExistence type="predicted"/>
<dbReference type="Gene3D" id="2.40.10.270">
    <property type="entry name" value="Bacteriophage SPP1 head-tail adaptor protein"/>
    <property type="match status" value="1"/>
</dbReference>
<dbReference type="InterPro" id="IPR038666">
    <property type="entry name" value="SSP1_head-tail_sf"/>
</dbReference>
<dbReference type="InterPro" id="IPR008767">
    <property type="entry name" value="Phage_SPP1_head-tail_adaptor"/>
</dbReference>
<sequence>MHIVVTILLVVQYQSRRGGYWSLSAQAWVPERIARKQETIMGSLHAGELNKRIILQRQVKSRGPLGEIISGSIANVATVRAKAELKSNRKIRTLDQQQVAETWLFTLRTRPDVQIDWLIRWNDAVFTVVSVDRSHPDRVEIKAERDTRHDRVGD</sequence>
<dbReference type="EMBL" id="CACRTM010000026">
    <property type="protein sequence ID" value="VYU38431.1"/>
    <property type="molecule type" value="Genomic_DNA"/>
</dbReference>
<dbReference type="AlphaFoldDB" id="A0A6N3EI71"/>
<dbReference type="Pfam" id="PF05521">
    <property type="entry name" value="Phage_HCP"/>
    <property type="match status" value="1"/>
</dbReference>
<organism evidence="1">
    <name type="scientific">Klebsiella oxytoca</name>
    <dbReference type="NCBI Taxonomy" id="571"/>
    <lineage>
        <taxon>Bacteria</taxon>
        <taxon>Pseudomonadati</taxon>
        <taxon>Pseudomonadota</taxon>
        <taxon>Gammaproteobacteria</taxon>
        <taxon>Enterobacterales</taxon>
        <taxon>Enterobacteriaceae</taxon>
        <taxon>Klebsiella/Raoultella group</taxon>
        <taxon>Klebsiella</taxon>
    </lineage>
</organism>
<accession>A0A6N3EI71</accession>
<reference evidence="1" key="1">
    <citation type="submission" date="2019-11" db="EMBL/GenBank/DDBJ databases">
        <authorList>
            <person name="Feng L."/>
        </authorList>
    </citation>
    <scope>NUCLEOTIDE SEQUENCE</scope>
    <source>
        <strain evidence="1">KOxytocaLFYP65</strain>
    </source>
</reference>